<evidence type="ECO:0000313" key="2">
    <source>
        <dbReference type="Proteomes" id="UP000288805"/>
    </source>
</evidence>
<dbReference type="PANTHER" id="PTHR11439">
    <property type="entry name" value="GAG-POL-RELATED RETROTRANSPOSON"/>
    <property type="match status" value="1"/>
</dbReference>
<dbReference type="AlphaFoldDB" id="A0A438DBF9"/>
<dbReference type="Proteomes" id="UP000288805">
    <property type="component" value="Unassembled WGS sequence"/>
</dbReference>
<name>A0A438DBF9_VITVI</name>
<organism evidence="1 2">
    <name type="scientific">Vitis vinifera</name>
    <name type="common">Grape</name>
    <dbReference type="NCBI Taxonomy" id="29760"/>
    <lineage>
        <taxon>Eukaryota</taxon>
        <taxon>Viridiplantae</taxon>
        <taxon>Streptophyta</taxon>
        <taxon>Embryophyta</taxon>
        <taxon>Tracheophyta</taxon>
        <taxon>Spermatophyta</taxon>
        <taxon>Magnoliopsida</taxon>
        <taxon>eudicotyledons</taxon>
        <taxon>Gunneridae</taxon>
        <taxon>Pentapetalae</taxon>
        <taxon>rosids</taxon>
        <taxon>Vitales</taxon>
        <taxon>Vitaceae</taxon>
        <taxon>Viteae</taxon>
        <taxon>Vitis</taxon>
    </lineage>
</organism>
<gene>
    <name evidence="1" type="primary">RE2_310</name>
    <name evidence="1" type="ORF">CK203_086322</name>
</gene>
<dbReference type="PANTHER" id="PTHR11439:SF470">
    <property type="entry name" value="CYSTEINE-RICH RLK (RECEPTOR-LIKE PROTEIN KINASE) 8"/>
    <property type="match status" value="1"/>
</dbReference>
<evidence type="ECO:0000313" key="1">
    <source>
        <dbReference type="EMBL" id="RVW32774.1"/>
    </source>
</evidence>
<accession>A0A438DBF9</accession>
<sequence length="151" mass="16881">MGLGGTASRKEHFDIKNAFLLGNLDEEIYMEVPLRAWLGRFATVMKVLGHKQSQVVIGDDLQGIEALKRCLLQEFEIKELSRGNELTLEAYTDADYAGLVDDRRSILSYCILLGGNPVTWRSTSQNVVAKSSVEAEFRPMVLGVFVLMVEK</sequence>
<dbReference type="EMBL" id="QGNW01001708">
    <property type="protein sequence ID" value="RVW32774.1"/>
    <property type="molecule type" value="Genomic_DNA"/>
</dbReference>
<comment type="caution">
    <text evidence="1">The sequence shown here is derived from an EMBL/GenBank/DDBJ whole genome shotgun (WGS) entry which is preliminary data.</text>
</comment>
<proteinExistence type="predicted"/>
<dbReference type="CDD" id="cd09272">
    <property type="entry name" value="RNase_HI_RT_Ty1"/>
    <property type="match status" value="1"/>
</dbReference>
<protein>
    <submittedName>
        <fullName evidence="1">Retrovirus-related Pol polyprotein from transposon RE2</fullName>
    </submittedName>
</protein>
<reference evidence="1 2" key="1">
    <citation type="journal article" date="2018" name="PLoS Genet.">
        <title>Population sequencing reveals clonal diversity and ancestral inbreeding in the grapevine cultivar Chardonnay.</title>
        <authorList>
            <person name="Roach M.J."/>
            <person name="Johnson D.L."/>
            <person name="Bohlmann J."/>
            <person name="van Vuuren H.J."/>
            <person name="Jones S.J."/>
            <person name="Pretorius I.S."/>
            <person name="Schmidt S.A."/>
            <person name="Borneman A.R."/>
        </authorList>
    </citation>
    <scope>NUCLEOTIDE SEQUENCE [LARGE SCALE GENOMIC DNA]</scope>
    <source>
        <strain evidence="2">cv. Chardonnay</strain>
        <tissue evidence="1">Leaf</tissue>
    </source>
</reference>